<dbReference type="InterPro" id="IPR047217">
    <property type="entry name" value="S49_SppA_67K_type_N"/>
</dbReference>
<feature type="domain" description="Peptidase S49" evidence="9">
    <location>
        <begin position="397"/>
        <end position="548"/>
    </location>
</feature>
<reference evidence="10 11" key="1">
    <citation type="submission" date="2016-11" db="EMBL/GenBank/DDBJ databases">
        <authorList>
            <person name="Jaros S."/>
            <person name="Januszkiewicz K."/>
            <person name="Wedrychowicz H."/>
        </authorList>
    </citation>
    <scope>NUCLEOTIDE SEQUENCE [LARGE SCALE GENOMIC DNA]</scope>
    <source>
        <strain evidence="10 11">CGMCC 1.7049</strain>
    </source>
</reference>
<dbReference type="NCBIfam" id="TIGR00706">
    <property type="entry name" value="SppA_dom"/>
    <property type="match status" value="1"/>
</dbReference>
<dbReference type="PIRSF" id="PIRSF001217">
    <property type="entry name" value="Protease_4_SppA"/>
    <property type="match status" value="1"/>
</dbReference>
<evidence type="ECO:0000256" key="2">
    <source>
        <dbReference type="ARBA" id="ARBA00008683"/>
    </source>
</evidence>
<dbReference type="RefSeq" id="WP_072897927.1">
    <property type="nucleotide sequence ID" value="NZ_FQWZ01000005.1"/>
</dbReference>
<dbReference type="PANTHER" id="PTHR33209:SF1">
    <property type="entry name" value="PEPTIDASE S49 DOMAIN-CONTAINING PROTEIN"/>
    <property type="match status" value="1"/>
</dbReference>
<dbReference type="EMBL" id="FQWZ01000005">
    <property type="protein sequence ID" value="SHH07557.1"/>
    <property type="molecule type" value="Genomic_DNA"/>
</dbReference>
<dbReference type="CDD" id="cd07018">
    <property type="entry name" value="S49_SppA_67K_type"/>
    <property type="match status" value="1"/>
</dbReference>
<keyword evidence="5" id="KW-0720">Serine protease</keyword>
<dbReference type="InterPro" id="IPR002142">
    <property type="entry name" value="Peptidase_S49"/>
</dbReference>
<evidence type="ECO:0000256" key="3">
    <source>
        <dbReference type="ARBA" id="ARBA00022670"/>
    </source>
</evidence>
<evidence type="ECO:0000256" key="6">
    <source>
        <dbReference type="ARBA" id="ARBA00023136"/>
    </source>
</evidence>
<keyword evidence="4" id="KW-0378">Hydrolase</keyword>
<dbReference type="OrthoDB" id="9764363at2"/>
<dbReference type="GO" id="GO:0006465">
    <property type="term" value="P:signal peptide processing"/>
    <property type="evidence" value="ECO:0007669"/>
    <property type="project" value="InterPro"/>
</dbReference>
<feature type="active site" description="Proton donor/acceptor" evidence="7">
    <location>
        <position position="206"/>
    </location>
</feature>
<dbReference type="NCBIfam" id="TIGR00705">
    <property type="entry name" value="SppA_67K"/>
    <property type="match status" value="1"/>
</dbReference>
<evidence type="ECO:0000256" key="1">
    <source>
        <dbReference type="ARBA" id="ARBA00004370"/>
    </source>
</evidence>
<evidence type="ECO:0000256" key="8">
    <source>
        <dbReference type="SAM" id="Phobius"/>
    </source>
</evidence>
<proteinExistence type="inferred from homology"/>
<gene>
    <name evidence="10" type="ORF">SAMN04488068_2433</name>
</gene>
<dbReference type="InterPro" id="IPR004634">
    <property type="entry name" value="Pept_S49_pIV"/>
</dbReference>
<dbReference type="Gene3D" id="3.90.226.10">
    <property type="entry name" value="2-enoyl-CoA Hydratase, Chain A, domain 1"/>
    <property type="match status" value="3"/>
</dbReference>
<keyword evidence="6 8" id="KW-0472">Membrane</keyword>
<dbReference type="GO" id="GO:0008236">
    <property type="term" value="F:serine-type peptidase activity"/>
    <property type="evidence" value="ECO:0007669"/>
    <property type="project" value="UniProtKB-KW"/>
</dbReference>
<keyword evidence="8" id="KW-0812">Transmembrane</keyword>
<evidence type="ECO:0000259" key="9">
    <source>
        <dbReference type="Pfam" id="PF01343"/>
    </source>
</evidence>
<organism evidence="10 11">
    <name type="scientific">Hydrocarboniphaga daqingensis</name>
    <dbReference type="NCBI Taxonomy" id="490188"/>
    <lineage>
        <taxon>Bacteria</taxon>
        <taxon>Pseudomonadati</taxon>
        <taxon>Pseudomonadota</taxon>
        <taxon>Gammaproteobacteria</taxon>
        <taxon>Nevskiales</taxon>
        <taxon>Nevskiaceae</taxon>
        <taxon>Hydrocarboniphaga</taxon>
    </lineage>
</organism>
<dbReference type="InterPro" id="IPR004635">
    <property type="entry name" value="Pept_S49_SppA"/>
</dbReference>
<keyword evidence="11" id="KW-1185">Reference proteome</keyword>
<evidence type="ECO:0000256" key="7">
    <source>
        <dbReference type="PIRSR" id="PIRSR001217-1"/>
    </source>
</evidence>
<sequence length="629" mass="68696">MSDHPSQKKSLIRRFFGGVWSLIVNLYRGVIIIGFFLLLFSLYSAFTGGPAQHVESNVALVLWPSGALVDQLDSDPSQRLIEQFSGEPPSQTRLRDLTQALEAAATDARISVAVLKLDNLSAASMPQLEELGDAMRKFRAANKPIYAYGPSFDQISYFVASQADDVSMDPMGSILLEGLGVYQNYFKDGLDKLGIEINVFRVGEYKSAVEPFLRNDMSEDAKAANREWLGDLWTHYDQTISAHRKLEAGFSNRYVASFTEQLKVHQGDTAKLALDAGLVNRLETIAEFRKRVAEKVGEDDEHGSFRQIHFHDYLGAIEHEKRSGDAHGDKSQVAMIAVQGEIVDGIGEPGQAGGDTISDLLDEARRDDEVAAVVLRVDSPGGSVWASEQIRRGVQQLRADGKPVVVSMSSVAASGGYWVSMDADRIYAHESTITGSIGIFGLIPTLEKPLEKLGIHTDGVGTTPLAGAFRLDRALSDEVKAIIQSQIDHGYRRFIEGVAAGRKLDVAKVDEMARGRVWSGLDAKNLGLVDEFGGLDAAAADAAQRAGLIDGEWSLEPFEQAPSGPLSMLSRFFGSAQISLAWLPSSVQSPLRQWLQQGDANRALALLTDRRSMYSMCFCEPTLSSRAPR</sequence>
<dbReference type="Pfam" id="PF01343">
    <property type="entry name" value="Peptidase_S49"/>
    <property type="match status" value="2"/>
</dbReference>
<evidence type="ECO:0000313" key="11">
    <source>
        <dbReference type="Proteomes" id="UP000199758"/>
    </source>
</evidence>
<comment type="similarity">
    <text evidence="2">Belongs to the peptidase S49 family.</text>
</comment>
<dbReference type="SUPFAM" id="SSF52096">
    <property type="entry name" value="ClpP/crotonase"/>
    <property type="match status" value="2"/>
</dbReference>
<evidence type="ECO:0000313" key="10">
    <source>
        <dbReference type="EMBL" id="SHH07557.1"/>
    </source>
</evidence>
<dbReference type="CDD" id="cd07023">
    <property type="entry name" value="S49_Sppa_N_C"/>
    <property type="match status" value="1"/>
</dbReference>
<comment type="subcellular location">
    <subcellularLocation>
        <location evidence="1">Membrane</location>
    </subcellularLocation>
</comment>
<keyword evidence="3 10" id="KW-0645">Protease</keyword>
<feature type="domain" description="Peptidase S49" evidence="9">
    <location>
        <begin position="138"/>
        <end position="296"/>
    </location>
</feature>
<dbReference type="Gene3D" id="6.20.330.10">
    <property type="match status" value="1"/>
</dbReference>
<dbReference type="GO" id="GO:0016020">
    <property type="term" value="C:membrane"/>
    <property type="evidence" value="ECO:0007669"/>
    <property type="project" value="UniProtKB-SubCell"/>
</dbReference>
<dbReference type="PANTHER" id="PTHR33209">
    <property type="entry name" value="PROTEASE 4"/>
    <property type="match status" value="1"/>
</dbReference>
<dbReference type="InterPro" id="IPR029045">
    <property type="entry name" value="ClpP/crotonase-like_dom_sf"/>
</dbReference>
<feature type="active site" description="Nucleophile" evidence="7">
    <location>
        <position position="414"/>
    </location>
</feature>
<evidence type="ECO:0000256" key="4">
    <source>
        <dbReference type="ARBA" id="ARBA00022801"/>
    </source>
</evidence>
<dbReference type="STRING" id="490188.SAMN04488068_2433"/>
<feature type="transmembrane region" description="Helical" evidence="8">
    <location>
        <begin position="20"/>
        <end position="43"/>
    </location>
</feature>
<keyword evidence="8" id="KW-1133">Transmembrane helix</keyword>
<evidence type="ECO:0000256" key="5">
    <source>
        <dbReference type="ARBA" id="ARBA00022825"/>
    </source>
</evidence>
<protein>
    <submittedName>
        <fullName evidence="10">Protease-4</fullName>
    </submittedName>
</protein>
<dbReference type="InterPro" id="IPR047272">
    <property type="entry name" value="S49_SppA_C"/>
</dbReference>
<dbReference type="AlphaFoldDB" id="A0A1M5PZX6"/>
<name>A0A1M5PZX6_9GAMM</name>
<dbReference type="Proteomes" id="UP000199758">
    <property type="component" value="Unassembled WGS sequence"/>
</dbReference>
<accession>A0A1M5PZX6</accession>